<evidence type="ECO:0000256" key="2">
    <source>
        <dbReference type="ARBA" id="ARBA00022723"/>
    </source>
</evidence>
<dbReference type="EMBL" id="JAPNOA010000056">
    <property type="protein sequence ID" value="MCY0966541.1"/>
    <property type="molecule type" value="Genomic_DNA"/>
</dbReference>
<dbReference type="InterPro" id="IPR017941">
    <property type="entry name" value="Rieske_2Fe-2S"/>
</dbReference>
<feature type="domain" description="Rieske" evidence="7">
    <location>
        <begin position="5"/>
        <end position="106"/>
    </location>
</feature>
<dbReference type="PROSITE" id="PS51296">
    <property type="entry name" value="RIESKE"/>
    <property type="match status" value="1"/>
</dbReference>
<organism evidence="8 9">
    <name type="scientific">Parathalassolituus penaei</name>
    <dbReference type="NCBI Taxonomy" id="2997323"/>
    <lineage>
        <taxon>Bacteria</taxon>
        <taxon>Pseudomonadati</taxon>
        <taxon>Pseudomonadota</taxon>
        <taxon>Gammaproteobacteria</taxon>
        <taxon>Oceanospirillales</taxon>
        <taxon>Oceanospirillaceae</taxon>
        <taxon>Parathalassolituus</taxon>
    </lineage>
</organism>
<keyword evidence="6" id="KW-0534">Nitrate assimilation</keyword>
<keyword evidence="1" id="KW-0001">2Fe-2S</keyword>
<keyword evidence="5" id="KW-0411">Iron-sulfur</keyword>
<dbReference type="GO" id="GO:0051537">
    <property type="term" value="F:2 iron, 2 sulfur cluster binding"/>
    <property type="evidence" value="ECO:0007669"/>
    <property type="project" value="UniProtKB-KW"/>
</dbReference>
<dbReference type="NCBIfam" id="TIGR02378">
    <property type="entry name" value="nirD_assim_sml"/>
    <property type="match status" value="1"/>
</dbReference>
<evidence type="ECO:0000256" key="5">
    <source>
        <dbReference type="ARBA" id="ARBA00023014"/>
    </source>
</evidence>
<dbReference type="GO" id="GO:0042128">
    <property type="term" value="P:nitrate assimilation"/>
    <property type="evidence" value="ECO:0007669"/>
    <property type="project" value="UniProtKB-KW"/>
</dbReference>
<comment type="caution">
    <text evidence="8">The sequence shown here is derived from an EMBL/GenBank/DDBJ whole genome shotgun (WGS) entry which is preliminary data.</text>
</comment>
<evidence type="ECO:0000313" key="8">
    <source>
        <dbReference type="EMBL" id="MCY0966541.1"/>
    </source>
</evidence>
<evidence type="ECO:0000313" key="9">
    <source>
        <dbReference type="Proteomes" id="UP001150830"/>
    </source>
</evidence>
<name>A0A9X3ELG7_9GAMM</name>
<keyword evidence="4" id="KW-0408">Iron</keyword>
<sequence>MSNWVSVCELKDITPGTGVCALHNGEQVAIFRVSANEQLYAVSNYDPFSKANVMSRGITGALGGRVMVAAPMYKQHFDLATGECLEDAEVSLKVYPVRVNAGQVELG</sequence>
<dbReference type="GO" id="GO:0046872">
    <property type="term" value="F:metal ion binding"/>
    <property type="evidence" value="ECO:0007669"/>
    <property type="project" value="UniProtKB-KW"/>
</dbReference>
<dbReference type="InterPro" id="IPR017881">
    <property type="entry name" value="NirD"/>
</dbReference>
<evidence type="ECO:0000256" key="3">
    <source>
        <dbReference type="ARBA" id="ARBA00023002"/>
    </source>
</evidence>
<protein>
    <submittedName>
        <fullName evidence="8">Nitrite reductase small subunit NirD</fullName>
    </submittedName>
</protein>
<evidence type="ECO:0000256" key="4">
    <source>
        <dbReference type="ARBA" id="ARBA00023004"/>
    </source>
</evidence>
<dbReference type="RefSeq" id="WP_283174747.1">
    <property type="nucleotide sequence ID" value="NZ_JAPNOA010000056.1"/>
</dbReference>
<dbReference type="PANTHER" id="PTHR40562:SF1">
    <property type="entry name" value="NITRITE REDUCTASE (NADH) SMALL SUBUNIT"/>
    <property type="match status" value="1"/>
</dbReference>
<keyword evidence="9" id="KW-1185">Reference proteome</keyword>
<gene>
    <name evidence="8" type="primary">nirD</name>
    <name evidence="8" type="ORF">OUO13_15245</name>
</gene>
<dbReference type="CDD" id="cd03529">
    <property type="entry name" value="Rieske_NirD"/>
    <property type="match status" value="1"/>
</dbReference>
<evidence type="ECO:0000259" key="7">
    <source>
        <dbReference type="PROSITE" id="PS51296"/>
    </source>
</evidence>
<dbReference type="InterPro" id="IPR036922">
    <property type="entry name" value="Rieske_2Fe-2S_sf"/>
</dbReference>
<dbReference type="SUPFAM" id="SSF50022">
    <property type="entry name" value="ISP domain"/>
    <property type="match status" value="1"/>
</dbReference>
<dbReference type="NCBIfam" id="NF007066">
    <property type="entry name" value="PRK09511.1"/>
    <property type="match status" value="1"/>
</dbReference>
<dbReference type="InterPro" id="IPR012748">
    <property type="entry name" value="Rieske-like_NirD"/>
</dbReference>
<evidence type="ECO:0000256" key="1">
    <source>
        <dbReference type="ARBA" id="ARBA00022714"/>
    </source>
</evidence>
<dbReference type="PANTHER" id="PTHR40562">
    <property type="match status" value="1"/>
</dbReference>
<dbReference type="GO" id="GO:0008942">
    <property type="term" value="F:nitrite reductase [NAD(P)H] activity"/>
    <property type="evidence" value="ECO:0007669"/>
    <property type="project" value="InterPro"/>
</dbReference>
<reference evidence="8" key="1">
    <citation type="submission" date="2022-11" db="EMBL/GenBank/DDBJ databases">
        <title>Parathalassolutuus dongxingensis gen. nov., sp. nov., a novel member of family Oceanospirillaceae isolated from a coastal shrimp pond in Guangxi, China.</title>
        <authorList>
            <person name="Chen H."/>
        </authorList>
    </citation>
    <scope>NUCLEOTIDE SEQUENCE</scope>
    <source>
        <strain evidence="8">G-43</strain>
    </source>
</reference>
<dbReference type="AlphaFoldDB" id="A0A9X3ELG7"/>
<dbReference type="Gene3D" id="2.102.10.10">
    <property type="entry name" value="Rieske [2Fe-2S] iron-sulphur domain"/>
    <property type="match status" value="1"/>
</dbReference>
<dbReference type="PROSITE" id="PS51300">
    <property type="entry name" value="NIRD"/>
    <property type="match status" value="1"/>
</dbReference>
<dbReference type="Pfam" id="PF13806">
    <property type="entry name" value="Rieske_2"/>
    <property type="match status" value="1"/>
</dbReference>
<accession>A0A9X3ELG7</accession>
<evidence type="ECO:0000256" key="6">
    <source>
        <dbReference type="ARBA" id="ARBA00023063"/>
    </source>
</evidence>
<dbReference type="Proteomes" id="UP001150830">
    <property type="component" value="Unassembled WGS sequence"/>
</dbReference>
<keyword evidence="3" id="KW-0560">Oxidoreductase</keyword>
<proteinExistence type="predicted"/>
<keyword evidence="2" id="KW-0479">Metal-binding</keyword>